<feature type="region of interest" description="Disordered" evidence="1">
    <location>
        <begin position="207"/>
        <end position="245"/>
    </location>
</feature>
<feature type="region of interest" description="Disordered" evidence="1">
    <location>
        <begin position="154"/>
        <end position="179"/>
    </location>
</feature>
<organism evidence="2 3">
    <name type="scientific">Botrytis paeoniae</name>
    <dbReference type="NCBI Taxonomy" id="278948"/>
    <lineage>
        <taxon>Eukaryota</taxon>
        <taxon>Fungi</taxon>
        <taxon>Dikarya</taxon>
        <taxon>Ascomycota</taxon>
        <taxon>Pezizomycotina</taxon>
        <taxon>Leotiomycetes</taxon>
        <taxon>Helotiales</taxon>
        <taxon>Sclerotiniaceae</taxon>
        <taxon>Botrytis</taxon>
    </lineage>
</organism>
<evidence type="ECO:0000256" key="1">
    <source>
        <dbReference type="SAM" id="MobiDB-lite"/>
    </source>
</evidence>
<dbReference type="AlphaFoldDB" id="A0A4Z1F4Y6"/>
<evidence type="ECO:0000313" key="2">
    <source>
        <dbReference type="EMBL" id="TGO19515.1"/>
    </source>
</evidence>
<dbReference type="EMBL" id="PQXI01000340">
    <property type="protein sequence ID" value="TGO19515.1"/>
    <property type="molecule type" value="Genomic_DNA"/>
</dbReference>
<dbReference type="Proteomes" id="UP000297910">
    <property type="component" value="Unassembled WGS sequence"/>
</dbReference>
<comment type="caution">
    <text evidence="2">The sequence shown here is derived from an EMBL/GenBank/DDBJ whole genome shotgun (WGS) entry which is preliminary data.</text>
</comment>
<evidence type="ECO:0000313" key="3">
    <source>
        <dbReference type="Proteomes" id="UP000297910"/>
    </source>
</evidence>
<gene>
    <name evidence="2" type="ORF">BPAE_0342g00080</name>
</gene>
<protein>
    <submittedName>
        <fullName evidence="2">Uncharacterized protein</fullName>
    </submittedName>
</protein>
<sequence>MGSEKILQVFEIWVAYGETGVIQEGVLIVPYPSSSSSIPMPTCMSEFPLSSSNQYPIPYLFHTTHNPSSSVPSASASRSSLPSSIGGRSSWQGNILASSLPLYLQICASITSRHCSAEEIELLRKPAEWTKMLFLDLAREGIWVESILTGSRDRDLGRERERRSERQQERDSRRRRRRSEIERPGLCDSMMLRRLRRRLGCEVRTHERGERQKYRGGRMNENSASGCRPRRRRQVLRPRRARDNRRENEILNPKMIRKLWSGISQSCAKP</sequence>
<feature type="compositionally biased region" description="Basic and acidic residues" evidence="1">
    <location>
        <begin position="154"/>
        <end position="172"/>
    </location>
</feature>
<keyword evidence="3" id="KW-1185">Reference proteome</keyword>
<feature type="compositionally biased region" description="Basic residues" evidence="1">
    <location>
        <begin position="228"/>
        <end position="243"/>
    </location>
</feature>
<name>A0A4Z1F4Y6_9HELO</name>
<accession>A0A4Z1F4Y6</accession>
<reference evidence="2 3" key="1">
    <citation type="submission" date="2017-12" db="EMBL/GenBank/DDBJ databases">
        <title>Comparative genomics of Botrytis spp.</title>
        <authorList>
            <person name="Valero-Jimenez C.A."/>
            <person name="Tapia P."/>
            <person name="Veloso J."/>
            <person name="Silva-Moreno E."/>
            <person name="Staats M."/>
            <person name="Valdes J.H."/>
            <person name="Van Kan J.A.L."/>
        </authorList>
    </citation>
    <scope>NUCLEOTIDE SEQUENCE [LARGE SCALE GENOMIC DNA]</scope>
    <source>
        <strain evidence="2 3">Bp0003</strain>
    </source>
</reference>
<proteinExistence type="predicted"/>